<dbReference type="GO" id="GO:0016758">
    <property type="term" value="F:hexosyltransferase activity"/>
    <property type="evidence" value="ECO:0007669"/>
    <property type="project" value="TreeGrafter"/>
</dbReference>
<organism evidence="2 3">
    <name type="scientific">Flavobacterium urumqiense</name>
    <dbReference type="NCBI Taxonomy" id="935224"/>
    <lineage>
        <taxon>Bacteria</taxon>
        <taxon>Pseudomonadati</taxon>
        <taxon>Bacteroidota</taxon>
        <taxon>Flavobacteriia</taxon>
        <taxon>Flavobacteriales</taxon>
        <taxon>Flavobacteriaceae</taxon>
        <taxon>Flavobacterium</taxon>
    </lineage>
</organism>
<dbReference type="EMBL" id="FNVP01000006">
    <property type="protein sequence ID" value="SEG10660.1"/>
    <property type="molecule type" value="Genomic_DNA"/>
</dbReference>
<dbReference type="AlphaFoldDB" id="A0A1H5XGW9"/>
<dbReference type="PANTHER" id="PTHR45947">
    <property type="entry name" value="SULFOQUINOVOSYL TRANSFERASE SQD2"/>
    <property type="match status" value="1"/>
</dbReference>
<sequence length="370" mass="41730">MKLIHFTTSTVWRGHEQMIVDLYESFRDNRFVEDQLIICPANSELYKVATEKKMQIETFDFKSEYDLKFAKKFKKIVDSYNANVVVIHNSKAHTISVLSAVFFGLKVPLVLCRTLIKNIGTNFFRKYKYNYKGIKKIVCVSDAVLEILKPSIKNHDSMTVIGSVVDTERFINNTKNGFLHREFNIPSDYKIIGNVSAFCKVKDHYTWIDTVEVLHKRGLKAKYILIGEGSLEAEIKTYVKSKGLENEVIFAGFRADVHKCLPELDLFLFTSKCEATGGVVLESYACKVPVVAAKAGGIPTVLTDNETGLLAEVGNPIDFADKVEILINNKSMQAKFVNNGFNFLMATSTRFIIGEKFLGVLNEVTNTNLV</sequence>
<dbReference type="InterPro" id="IPR001296">
    <property type="entry name" value="Glyco_trans_1"/>
</dbReference>
<proteinExistence type="predicted"/>
<dbReference type="Proteomes" id="UP000236737">
    <property type="component" value="Unassembled WGS sequence"/>
</dbReference>
<feature type="domain" description="Glycosyl transferase family 1" evidence="1">
    <location>
        <begin position="180"/>
        <end position="341"/>
    </location>
</feature>
<accession>A0A1H5XGW9</accession>
<dbReference type="Gene3D" id="3.40.50.2000">
    <property type="entry name" value="Glycogen Phosphorylase B"/>
    <property type="match status" value="2"/>
</dbReference>
<dbReference type="RefSeq" id="WP_103999791.1">
    <property type="nucleotide sequence ID" value="NZ_FNVP01000006.1"/>
</dbReference>
<dbReference type="Pfam" id="PF00534">
    <property type="entry name" value="Glycos_transf_1"/>
    <property type="match status" value="1"/>
</dbReference>
<name>A0A1H5XGW9_9FLAO</name>
<keyword evidence="2" id="KW-0808">Transferase</keyword>
<dbReference type="SUPFAM" id="SSF53756">
    <property type="entry name" value="UDP-Glycosyltransferase/glycogen phosphorylase"/>
    <property type="match status" value="1"/>
</dbReference>
<reference evidence="3" key="1">
    <citation type="submission" date="2016-10" db="EMBL/GenBank/DDBJ databases">
        <authorList>
            <person name="Varghese N."/>
            <person name="Submissions S."/>
        </authorList>
    </citation>
    <scope>NUCLEOTIDE SEQUENCE [LARGE SCALE GENOMIC DNA]</scope>
    <source>
        <strain evidence="3">CGMCC 1.9230</strain>
    </source>
</reference>
<evidence type="ECO:0000313" key="3">
    <source>
        <dbReference type="Proteomes" id="UP000236737"/>
    </source>
</evidence>
<dbReference type="InterPro" id="IPR050194">
    <property type="entry name" value="Glycosyltransferase_grp1"/>
</dbReference>
<evidence type="ECO:0000259" key="1">
    <source>
        <dbReference type="Pfam" id="PF00534"/>
    </source>
</evidence>
<protein>
    <submittedName>
        <fullName evidence="2">Glycosyltransferase involved in cell wall bisynthesis</fullName>
    </submittedName>
</protein>
<keyword evidence="3" id="KW-1185">Reference proteome</keyword>
<gene>
    <name evidence="2" type="ORF">SAMN04488130_10627</name>
</gene>
<evidence type="ECO:0000313" key="2">
    <source>
        <dbReference type="EMBL" id="SEG10660.1"/>
    </source>
</evidence>
<dbReference type="PANTHER" id="PTHR45947:SF3">
    <property type="entry name" value="SULFOQUINOVOSYL TRANSFERASE SQD2"/>
    <property type="match status" value="1"/>
</dbReference>
<dbReference type="OrthoDB" id="1522162at2"/>